<dbReference type="PROSITE" id="PS50109">
    <property type="entry name" value="HIS_KIN"/>
    <property type="match status" value="1"/>
</dbReference>
<keyword evidence="3" id="KW-0808">Transferase</keyword>
<dbReference type="Proteomes" id="UP000524246">
    <property type="component" value="Unassembled WGS sequence"/>
</dbReference>
<dbReference type="GO" id="GO:0007234">
    <property type="term" value="P:osmosensory signaling via phosphorelay pathway"/>
    <property type="evidence" value="ECO:0007669"/>
    <property type="project" value="TreeGrafter"/>
</dbReference>
<protein>
    <recommendedName>
        <fullName evidence="2">histidine kinase</fullName>
        <ecNumber evidence="2">2.7.13.3</ecNumber>
    </recommendedName>
</protein>
<proteinExistence type="predicted"/>
<dbReference type="InterPro" id="IPR050351">
    <property type="entry name" value="BphY/WalK/GraS-like"/>
</dbReference>
<comment type="caution">
    <text evidence="6">The sequence shown here is derived from an EMBL/GenBank/DDBJ whole genome shotgun (WGS) entry which is preliminary data.</text>
</comment>
<evidence type="ECO:0000256" key="2">
    <source>
        <dbReference type="ARBA" id="ARBA00012438"/>
    </source>
</evidence>
<feature type="domain" description="Histidine kinase" evidence="5">
    <location>
        <begin position="178"/>
        <end position="387"/>
    </location>
</feature>
<evidence type="ECO:0000313" key="7">
    <source>
        <dbReference type="Proteomes" id="UP000524246"/>
    </source>
</evidence>
<dbReference type="SUPFAM" id="SSF55874">
    <property type="entry name" value="ATPase domain of HSP90 chaperone/DNA topoisomerase II/histidine kinase"/>
    <property type="match status" value="1"/>
</dbReference>
<evidence type="ECO:0000256" key="4">
    <source>
        <dbReference type="ARBA" id="ARBA00022777"/>
    </source>
</evidence>
<evidence type="ECO:0000256" key="3">
    <source>
        <dbReference type="ARBA" id="ARBA00022679"/>
    </source>
</evidence>
<gene>
    <name evidence="6" type="ORF">GYA55_12150</name>
</gene>
<dbReference type="InterPro" id="IPR036890">
    <property type="entry name" value="HATPase_C_sf"/>
</dbReference>
<dbReference type="SMART" id="SM00387">
    <property type="entry name" value="HATPase_c"/>
    <property type="match status" value="1"/>
</dbReference>
<dbReference type="InterPro" id="IPR003594">
    <property type="entry name" value="HATPase_dom"/>
</dbReference>
<dbReference type="GO" id="GO:0030295">
    <property type="term" value="F:protein kinase activator activity"/>
    <property type="evidence" value="ECO:0007669"/>
    <property type="project" value="TreeGrafter"/>
</dbReference>
<comment type="catalytic activity">
    <reaction evidence="1">
        <text>ATP + protein L-histidine = ADP + protein N-phospho-L-histidine.</text>
        <dbReference type="EC" id="2.7.13.3"/>
    </reaction>
</comment>
<evidence type="ECO:0000259" key="5">
    <source>
        <dbReference type="PROSITE" id="PS50109"/>
    </source>
</evidence>
<name>A0A7X9FT98_9DELT</name>
<dbReference type="GO" id="GO:0004673">
    <property type="term" value="F:protein histidine kinase activity"/>
    <property type="evidence" value="ECO:0007669"/>
    <property type="project" value="UniProtKB-EC"/>
</dbReference>
<dbReference type="GO" id="GO:0000156">
    <property type="term" value="F:phosphorelay response regulator activity"/>
    <property type="evidence" value="ECO:0007669"/>
    <property type="project" value="TreeGrafter"/>
</dbReference>
<reference evidence="6 7" key="1">
    <citation type="journal article" date="2020" name="Biotechnol. Biofuels">
        <title>New insights from the biogas microbiome by comprehensive genome-resolved metagenomics of nearly 1600 species originating from multiple anaerobic digesters.</title>
        <authorList>
            <person name="Campanaro S."/>
            <person name="Treu L."/>
            <person name="Rodriguez-R L.M."/>
            <person name="Kovalovszki A."/>
            <person name="Ziels R.M."/>
            <person name="Maus I."/>
            <person name="Zhu X."/>
            <person name="Kougias P.G."/>
            <person name="Basile A."/>
            <person name="Luo G."/>
            <person name="Schluter A."/>
            <person name="Konstantinidis K.T."/>
            <person name="Angelidaki I."/>
        </authorList>
    </citation>
    <scope>NUCLEOTIDE SEQUENCE [LARGE SCALE GENOMIC DNA]</scope>
    <source>
        <strain evidence="6">AS27yjCOA_65</strain>
    </source>
</reference>
<evidence type="ECO:0000256" key="1">
    <source>
        <dbReference type="ARBA" id="ARBA00000085"/>
    </source>
</evidence>
<dbReference type="EC" id="2.7.13.3" evidence="2"/>
<dbReference type="AlphaFoldDB" id="A0A7X9FT98"/>
<dbReference type="PANTHER" id="PTHR42878">
    <property type="entry name" value="TWO-COMPONENT HISTIDINE KINASE"/>
    <property type="match status" value="1"/>
</dbReference>
<dbReference type="Gene3D" id="3.30.450.20">
    <property type="entry name" value="PAS domain"/>
    <property type="match status" value="1"/>
</dbReference>
<organism evidence="6 7">
    <name type="scientific">SAR324 cluster bacterium</name>
    <dbReference type="NCBI Taxonomy" id="2024889"/>
    <lineage>
        <taxon>Bacteria</taxon>
        <taxon>Deltaproteobacteria</taxon>
        <taxon>SAR324 cluster</taxon>
    </lineage>
</organism>
<accession>A0A7X9FT98</accession>
<dbReference type="Pfam" id="PF02518">
    <property type="entry name" value="HATPase_c"/>
    <property type="match status" value="1"/>
</dbReference>
<dbReference type="InterPro" id="IPR035965">
    <property type="entry name" value="PAS-like_dom_sf"/>
</dbReference>
<dbReference type="PANTHER" id="PTHR42878:SF14">
    <property type="entry name" value="OSMOLARITY TWO-COMPONENT SYSTEM PROTEIN SSK1"/>
    <property type="match status" value="1"/>
</dbReference>
<keyword evidence="4" id="KW-0418">Kinase</keyword>
<dbReference type="EMBL" id="JAAZON010000550">
    <property type="protein sequence ID" value="NMC63906.1"/>
    <property type="molecule type" value="Genomic_DNA"/>
</dbReference>
<dbReference type="InterPro" id="IPR005467">
    <property type="entry name" value="His_kinase_dom"/>
</dbReference>
<sequence>MRESRDHIKSIETFHAPAERLSTERIAKQKENLEAFEYLKTIFNKLPINAAIINRERQIIAANDSFLRTLSISEESEILGLRPGEAFCCKYSELSPGKCGTSEYCVCCGAVNAILESQNLKETVSRECLMYIEQEGVTRSMELQITVSPLAPKDQEEFFLLVVEDISDKKRRYALERIFFHDVLNTSGALLNFLRFLIEEKETAGTDAPLLELSKIAQRLYEEIVEHRDLISAENNDLSVNIEALHSDMIIEEAIQQAKVMDQAALVQFIIEDKEEIAFESDKVLVLRILINLLKNALEASRWGEAIKLGCKKEKAHVKFWVQNPCVMSKEVQLQIFKRSFSTKGNGRGLGTYSVKLLGEKYLKGSVSFESRPETGTVFYLRLPIIFPMPAH</sequence>
<dbReference type="SUPFAM" id="SSF55785">
    <property type="entry name" value="PYP-like sensor domain (PAS domain)"/>
    <property type="match status" value="1"/>
</dbReference>
<evidence type="ECO:0000313" key="6">
    <source>
        <dbReference type="EMBL" id="NMC63906.1"/>
    </source>
</evidence>
<dbReference type="Gene3D" id="3.30.565.10">
    <property type="entry name" value="Histidine kinase-like ATPase, C-terminal domain"/>
    <property type="match status" value="1"/>
</dbReference>